<dbReference type="RefSeq" id="WP_129314104.1">
    <property type="nucleotide sequence ID" value="NZ_JBFCQO010000001.1"/>
</dbReference>
<name>A0A7K1LGF1_9MICC</name>
<dbReference type="Proteomes" id="UP000462152">
    <property type="component" value="Unassembled WGS sequence"/>
</dbReference>
<dbReference type="NCBIfam" id="TIGR03624">
    <property type="entry name" value="putative hydrolase"/>
    <property type="match status" value="1"/>
</dbReference>
<evidence type="ECO:0000313" key="2">
    <source>
        <dbReference type="EMBL" id="MUN54012.1"/>
    </source>
</evidence>
<dbReference type="SUPFAM" id="SSF55486">
    <property type="entry name" value="Metalloproteases ('zincins'), catalytic domain"/>
    <property type="match status" value="1"/>
</dbReference>
<feature type="region of interest" description="Disordered" evidence="1">
    <location>
        <begin position="65"/>
        <end position="96"/>
    </location>
</feature>
<keyword evidence="3" id="KW-1185">Reference proteome</keyword>
<dbReference type="GO" id="GO:0008237">
    <property type="term" value="F:metallopeptidase activity"/>
    <property type="evidence" value="ECO:0007669"/>
    <property type="project" value="UniProtKB-KW"/>
</dbReference>
<feature type="region of interest" description="Disordered" evidence="1">
    <location>
        <begin position="405"/>
        <end position="472"/>
    </location>
</feature>
<dbReference type="GO" id="GO:0006508">
    <property type="term" value="P:proteolysis"/>
    <property type="evidence" value="ECO:0007669"/>
    <property type="project" value="UniProtKB-KW"/>
</dbReference>
<dbReference type="AlphaFoldDB" id="A0A7K1LGF1"/>
<proteinExistence type="predicted"/>
<reference evidence="2 3" key="1">
    <citation type="submission" date="2019-12" db="EMBL/GenBank/DDBJ databases">
        <authorList>
            <person name="Li J."/>
            <person name="Shi Y."/>
            <person name="Xu G."/>
            <person name="Xiao D."/>
            <person name="Ran X."/>
        </authorList>
    </citation>
    <scope>NUCLEOTIDE SEQUENCE [LARGE SCALE GENOMIC DNA]</scope>
    <source>
        <strain evidence="2 3">JCM 15915</strain>
    </source>
</reference>
<comment type="caution">
    <text evidence="2">The sequence shown here is derived from an EMBL/GenBank/DDBJ whole genome shotgun (WGS) entry which is preliminary data.</text>
</comment>
<evidence type="ECO:0000313" key="3">
    <source>
        <dbReference type="Proteomes" id="UP000462152"/>
    </source>
</evidence>
<gene>
    <name evidence="2" type="ORF">GMA10_02015</name>
</gene>
<protein>
    <submittedName>
        <fullName evidence="2">Zinc-dependent metalloprotease</fullName>
    </submittedName>
</protein>
<keyword evidence="2" id="KW-0645">Protease</keyword>
<dbReference type="Gene3D" id="1.20.150.30">
    <property type="entry name" value="Zincin-like metallopeptidase, N-terminal domain"/>
    <property type="match status" value="1"/>
</dbReference>
<keyword evidence="2" id="KW-0378">Hydrolase</keyword>
<dbReference type="InterPro" id="IPR018766">
    <property type="entry name" value="Zinicin_2"/>
</dbReference>
<dbReference type="InterPro" id="IPR042271">
    <property type="entry name" value="Zinicin_2_N"/>
</dbReference>
<dbReference type="EMBL" id="WOGT01000001">
    <property type="protein sequence ID" value="MUN54012.1"/>
    <property type="molecule type" value="Genomic_DNA"/>
</dbReference>
<dbReference type="PANTHER" id="PTHR39420:SF2">
    <property type="entry name" value="HYDROLASE"/>
    <property type="match status" value="1"/>
</dbReference>
<accession>A0A7K1LGF1</accession>
<evidence type="ECO:0000256" key="1">
    <source>
        <dbReference type="SAM" id="MobiDB-lite"/>
    </source>
</evidence>
<keyword evidence="2" id="KW-0482">Metalloprotease</keyword>
<dbReference type="OrthoDB" id="8478472at2"/>
<sequence>MSTNNPYNNGNNDDNEDNPFEELFRKLSSGQGINPEDLQGMAMPVDPAMMSGMFAQIQSMMSGMNSDGSANWGQAREHARRLASAEKDPSVTSTQKSAVKDAAQLAQLWLDPVIDFDRAALADEAWSRSEWIENCFDTFREISEPVANSVTEAMSEALTQQMPDEMKSMLGQGASVIGGMSGMMFAMQLGQAVGELSKEVVSSTDIGLPLSPGRSALLPSNIADFGDGLDLPAQEVMLFLAVREAAHIRLFHANPWLRENILDLITRYSRGIHVDMDRIEEATRDMDPMNPESLQDALSGDIFKPTLTDDQEVTLRRLETLLALVEGWVDHVSTEATKNLPSSAALTETLRRRRAGGGPAEKAFGSLIGLELRPRRLREASQFWKGYEEEHGVEKRDALWEAPENLPTDEDLDHPENFGSARDLLHASDEEMDAALEKLLSGGYDDQPGEPEDGNDSGPQDGDGSDDQPRND</sequence>
<dbReference type="PANTHER" id="PTHR39420">
    <property type="match status" value="1"/>
</dbReference>
<dbReference type="Pfam" id="PF10103">
    <property type="entry name" value="Zincin_2"/>
    <property type="match status" value="1"/>
</dbReference>
<organism evidence="2 3">
    <name type="scientific">Rothia koreensis</name>
    <dbReference type="NCBI Taxonomy" id="592378"/>
    <lineage>
        <taxon>Bacteria</taxon>
        <taxon>Bacillati</taxon>
        <taxon>Actinomycetota</taxon>
        <taxon>Actinomycetes</taxon>
        <taxon>Micrococcales</taxon>
        <taxon>Micrococcaceae</taxon>
        <taxon>Rothia</taxon>
    </lineage>
</organism>